<dbReference type="PROSITE" id="PS50157">
    <property type="entry name" value="ZINC_FINGER_C2H2_2"/>
    <property type="match status" value="7"/>
</dbReference>
<feature type="domain" description="C2H2-type" evidence="8">
    <location>
        <begin position="151"/>
        <end position="178"/>
    </location>
</feature>
<evidence type="ECO:0000256" key="6">
    <source>
        <dbReference type="ARBA" id="ARBA00023242"/>
    </source>
</evidence>
<dbReference type="EnsemblMetazoa" id="AMIN006297-RA">
    <property type="protein sequence ID" value="AMIN006297-PA"/>
    <property type="gene ID" value="AMIN006297"/>
</dbReference>
<feature type="domain" description="C2H2-type" evidence="8">
    <location>
        <begin position="97"/>
        <end position="124"/>
    </location>
</feature>
<evidence type="ECO:0000256" key="2">
    <source>
        <dbReference type="ARBA" id="ARBA00022723"/>
    </source>
</evidence>
<accession>A0A182W7H5</accession>
<evidence type="ECO:0000256" key="3">
    <source>
        <dbReference type="ARBA" id="ARBA00022737"/>
    </source>
</evidence>
<dbReference type="Proteomes" id="UP000075920">
    <property type="component" value="Unassembled WGS sequence"/>
</dbReference>
<dbReference type="SMART" id="SM00355">
    <property type="entry name" value="ZnF_C2H2"/>
    <property type="match status" value="7"/>
</dbReference>
<keyword evidence="5" id="KW-0862">Zinc</keyword>
<sequence>MQIDESRVFQCNTCYRVFASACSLENHQNIENLSRFQCATCGMLFGQMAQLTRHEFKHMSGKFTCDICDKIFANPGSMNSHMKRFHSTAKATKSQQHICNQCGKNVSSAAYLRIHMRLHSNDEPFSCNICGARFKLYAYLKWHMAVHVGRHKCKDCDASFKSPSELQDHMNSHIGSREFCCTFCGSSFYTKRSLFKHMRNVHAHYQRKKV</sequence>
<dbReference type="Gene3D" id="3.30.160.60">
    <property type="entry name" value="Classic Zinc Finger"/>
    <property type="match status" value="5"/>
</dbReference>
<evidence type="ECO:0000256" key="1">
    <source>
        <dbReference type="ARBA" id="ARBA00004123"/>
    </source>
</evidence>
<dbReference type="PANTHER" id="PTHR24390:SF79">
    <property type="entry name" value="ASPARAGINE-RICH ZINC FINGER PROTEIN AZF1"/>
    <property type="match status" value="1"/>
</dbReference>
<protein>
    <recommendedName>
        <fullName evidence="8">C2H2-type domain-containing protein</fullName>
    </recommendedName>
</protein>
<feature type="domain" description="C2H2-type" evidence="8">
    <location>
        <begin position="125"/>
        <end position="152"/>
    </location>
</feature>
<dbReference type="GO" id="GO:0008270">
    <property type="term" value="F:zinc ion binding"/>
    <property type="evidence" value="ECO:0007669"/>
    <property type="project" value="UniProtKB-KW"/>
</dbReference>
<reference evidence="10" key="1">
    <citation type="submission" date="2013-03" db="EMBL/GenBank/DDBJ databases">
        <title>The Genome Sequence of Anopheles minimus MINIMUS1.</title>
        <authorList>
            <consortium name="The Broad Institute Genomics Platform"/>
            <person name="Neafsey D.E."/>
            <person name="Walton C."/>
            <person name="Walker B."/>
            <person name="Young S.K."/>
            <person name="Zeng Q."/>
            <person name="Gargeya S."/>
            <person name="Fitzgerald M."/>
            <person name="Haas B."/>
            <person name="Abouelleil A."/>
            <person name="Allen A.W."/>
            <person name="Alvarado L."/>
            <person name="Arachchi H.M."/>
            <person name="Berlin A.M."/>
            <person name="Chapman S.B."/>
            <person name="Gainer-Dewar J."/>
            <person name="Goldberg J."/>
            <person name="Griggs A."/>
            <person name="Gujja S."/>
            <person name="Hansen M."/>
            <person name="Howarth C."/>
            <person name="Imamovic A."/>
            <person name="Ireland A."/>
            <person name="Larimer J."/>
            <person name="McCowan C."/>
            <person name="Murphy C."/>
            <person name="Pearson M."/>
            <person name="Poon T.W."/>
            <person name="Priest M."/>
            <person name="Roberts A."/>
            <person name="Saif S."/>
            <person name="Shea T."/>
            <person name="Sisk P."/>
            <person name="Sykes S."/>
            <person name="Wortman J."/>
            <person name="Nusbaum C."/>
            <person name="Birren B."/>
        </authorList>
    </citation>
    <scope>NUCLEOTIDE SEQUENCE [LARGE SCALE GENOMIC DNA]</scope>
    <source>
        <strain evidence="10">MINIMUS1</strain>
    </source>
</reference>
<dbReference type="FunFam" id="3.30.160.60:FF:000446">
    <property type="entry name" value="Zinc finger protein"/>
    <property type="match status" value="1"/>
</dbReference>
<dbReference type="GO" id="GO:0000978">
    <property type="term" value="F:RNA polymerase II cis-regulatory region sequence-specific DNA binding"/>
    <property type="evidence" value="ECO:0007669"/>
    <property type="project" value="TreeGrafter"/>
</dbReference>
<dbReference type="Pfam" id="PF00096">
    <property type="entry name" value="zf-C2H2"/>
    <property type="match status" value="6"/>
</dbReference>
<evidence type="ECO:0000313" key="10">
    <source>
        <dbReference type="Proteomes" id="UP000075920"/>
    </source>
</evidence>
<dbReference type="VEuPathDB" id="VectorBase:AMIN006297"/>
<dbReference type="AlphaFoldDB" id="A0A182W7H5"/>
<evidence type="ECO:0000313" key="9">
    <source>
        <dbReference type="EnsemblMetazoa" id="AMIN006297-PA"/>
    </source>
</evidence>
<comment type="subcellular location">
    <subcellularLocation>
        <location evidence="1">Nucleus</location>
    </subcellularLocation>
</comment>
<feature type="domain" description="C2H2-type" evidence="8">
    <location>
        <begin position="9"/>
        <end position="36"/>
    </location>
</feature>
<evidence type="ECO:0000259" key="8">
    <source>
        <dbReference type="PROSITE" id="PS50157"/>
    </source>
</evidence>
<keyword evidence="10" id="KW-1185">Reference proteome</keyword>
<proteinExistence type="predicted"/>
<dbReference type="STRING" id="112268.A0A182W7H5"/>
<dbReference type="GO" id="GO:0006357">
    <property type="term" value="P:regulation of transcription by RNA polymerase II"/>
    <property type="evidence" value="ECO:0007669"/>
    <property type="project" value="TreeGrafter"/>
</dbReference>
<dbReference type="GO" id="GO:0005634">
    <property type="term" value="C:nucleus"/>
    <property type="evidence" value="ECO:0007669"/>
    <property type="project" value="UniProtKB-SubCell"/>
</dbReference>
<reference evidence="9" key="2">
    <citation type="submission" date="2020-05" db="UniProtKB">
        <authorList>
            <consortium name="EnsemblMetazoa"/>
        </authorList>
    </citation>
    <scope>IDENTIFICATION</scope>
    <source>
        <strain evidence="9">MINIMUS1</strain>
    </source>
</reference>
<feature type="domain" description="C2H2-type" evidence="8">
    <location>
        <begin position="36"/>
        <end position="63"/>
    </location>
</feature>
<name>A0A182W7H5_9DIPT</name>
<evidence type="ECO:0000256" key="5">
    <source>
        <dbReference type="ARBA" id="ARBA00022833"/>
    </source>
</evidence>
<dbReference type="PANTHER" id="PTHR24390">
    <property type="entry name" value="ZINC FINGER PROTEIN"/>
    <property type="match status" value="1"/>
</dbReference>
<keyword evidence="4 7" id="KW-0863">Zinc-finger</keyword>
<evidence type="ECO:0000256" key="4">
    <source>
        <dbReference type="ARBA" id="ARBA00022771"/>
    </source>
</evidence>
<keyword evidence="6" id="KW-0539">Nucleus</keyword>
<feature type="domain" description="C2H2-type" evidence="8">
    <location>
        <begin position="63"/>
        <end position="91"/>
    </location>
</feature>
<dbReference type="SUPFAM" id="SSF57667">
    <property type="entry name" value="beta-beta-alpha zinc fingers"/>
    <property type="match status" value="4"/>
</dbReference>
<dbReference type="GO" id="GO:0003700">
    <property type="term" value="F:DNA-binding transcription factor activity"/>
    <property type="evidence" value="ECO:0007669"/>
    <property type="project" value="TreeGrafter"/>
</dbReference>
<dbReference type="InterPro" id="IPR036236">
    <property type="entry name" value="Znf_C2H2_sf"/>
</dbReference>
<keyword evidence="3" id="KW-0677">Repeat</keyword>
<dbReference type="InterPro" id="IPR013087">
    <property type="entry name" value="Znf_C2H2_type"/>
</dbReference>
<dbReference type="PROSITE" id="PS00028">
    <property type="entry name" value="ZINC_FINGER_C2H2_1"/>
    <property type="match status" value="6"/>
</dbReference>
<keyword evidence="2" id="KW-0479">Metal-binding</keyword>
<organism evidence="9 10">
    <name type="scientific">Anopheles minimus</name>
    <dbReference type="NCBI Taxonomy" id="112268"/>
    <lineage>
        <taxon>Eukaryota</taxon>
        <taxon>Metazoa</taxon>
        <taxon>Ecdysozoa</taxon>
        <taxon>Arthropoda</taxon>
        <taxon>Hexapoda</taxon>
        <taxon>Insecta</taxon>
        <taxon>Pterygota</taxon>
        <taxon>Neoptera</taxon>
        <taxon>Endopterygota</taxon>
        <taxon>Diptera</taxon>
        <taxon>Nematocera</taxon>
        <taxon>Culicoidea</taxon>
        <taxon>Culicidae</taxon>
        <taxon>Anophelinae</taxon>
        <taxon>Anopheles</taxon>
    </lineage>
</organism>
<evidence type="ECO:0000256" key="7">
    <source>
        <dbReference type="PROSITE-ProRule" id="PRU00042"/>
    </source>
</evidence>
<feature type="domain" description="C2H2-type" evidence="8">
    <location>
        <begin position="179"/>
        <end position="207"/>
    </location>
</feature>